<dbReference type="InterPro" id="IPR015797">
    <property type="entry name" value="NUDIX_hydrolase-like_dom_sf"/>
</dbReference>
<name>A0A1V6LW55_9FLAO</name>
<dbReference type="PANTHER" id="PTHR43046:SF16">
    <property type="entry name" value="ADP-RIBOSE PYROPHOSPHATASE YJHB-RELATED"/>
    <property type="match status" value="1"/>
</dbReference>
<comment type="caution">
    <text evidence="4">The sequence shown here is derived from an EMBL/GenBank/DDBJ whole genome shotgun (WGS) entry which is preliminary data.</text>
</comment>
<dbReference type="Pfam" id="PF12535">
    <property type="entry name" value="Nudix_N"/>
    <property type="match status" value="1"/>
</dbReference>
<dbReference type="AlphaFoldDB" id="A0A1V6LW55"/>
<keyword evidence="5" id="KW-1185">Reference proteome</keyword>
<organism evidence="4 5">
    <name type="scientific">Croceivirga radicis</name>
    <dbReference type="NCBI Taxonomy" id="1929488"/>
    <lineage>
        <taxon>Bacteria</taxon>
        <taxon>Pseudomonadati</taxon>
        <taxon>Bacteroidota</taxon>
        <taxon>Flavobacteriia</taxon>
        <taxon>Flavobacteriales</taxon>
        <taxon>Flavobacteriaceae</taxon>
        <taxon>Croceivirga</taxon>
    </lineage>
</organism>
<gene>
    <name evidence="4" type="ORF">BUL40_02405</name>
</gene>
<evidence type="ECO:0000259" key="3">
    <source>
        <dbReference type="PROSITE" id="PS51462"/>
    </source>
</evidence>
<dbReference type="GO" id="GO:0016787">
    <property type="term" value="F:hydrolase activity"/>
    <property type="evidence" value="ECO:0007669"/>
    <property type="project" value="UniProtKB-KW"/>
</dbReference>
<dbReference type="InterPro" id="IPR059176">
    <property type="entry name" value="UDP-X_N"/>
</dbReference>
<comment type="cofactor">
    <cofactor evidence="1">
        <name>Mg(2+)</name>
        <dbReference type="ChEBI" id="CHEBI:18420"/>
    </cofactor>
</comment>
<evidence type="ECO:0000256" key="2">
    <source>
        <dbReference type="ARBA" id="ARBA00022801"/>
    </source>
</evidence>
<dbReference type="RefSeq" id="WP_080317925.1">
    <property type="nucleotide sequence ID" value="NZ_MTBC01000001.1"/>
</dbReference>
<protein>
    <submittedName>
        <fullName evidence="4">ADP-ribose pyrophosphatase</fullName>
    </submittedName>
</protein>
<dbReference type="Proteomes" id="UP000191680">
    <property type="component" value="Unassembled WGS sequence"/>
</dbReference>
<proteinExistence type="predicted"/>
<sequence>MDNKSSLNAIKQMIGIADVGLLYAKDDYDRERYTAIKKIALDLLVEVTDQPLDKLSNFFLPVKNYPTVKVDVRALVLNNEDQVLLAQESSDKKWTLPGGWADVGYSPKEIAENEVREETGLKVKAIRLLAVYDKQRHPHPPEPFYVYKMVFLCAYVAGNLKPGFDMLGAQWFSLNGLPELSTNRILKEQILSLCTKVRNNDLSVYFD</sequence>
<dbReference type="Gene3D" id="3.90.79.10">
    <property type="entry name" value="Nucleoside Triphosphate Pyrophosphohydrolase"/>
    <property type="match status" value="1"/>
</dbReference>
<evidence type="ECO:0000256" key="1">
    <source>
        <dbReference type="ARBA" id="ARBA00001946"/>
    </source>
</evidence>
<dbReference type="PROSITE" id="PS51462">
    <property type="entry name" value="NUDIX"/>
    <property type="match status" value="1"/>
</dbReference>
<feature type="domain" description="Nudix hydrolase" evidence="3">
    <location>
        <begin position="67"/>
        <end position="194"/>
    </location>
</feature>
<dbReference type="OrthoDB" id="9804442at2"/>
<dbReference type="InterPro" id="IPR000086">
    <property type="entry name" value="NUDIX_hydrolase_dom"/>
</dbReference>
<dbReference type="SUPFAM" id="SSF55811">
    <property type="entry name" value="Nudix"/>
    <property type="match status" value="1"/>
</dbReference>
<evidence type="ECO:0000313" key="4">
    <source>
        <dbReference type="EMBL" id="OQD44423.1"/>
    </source>
</evidence>
<dbReference type="Gene3D" id="6.10.250.1120">
    <property type="match status" value="1"/>
</dbReference>
<keyword evidence="2" id="KW-0378">Hydrolase</keyword>
<reference evidence="4 5" key="1">
    <citation type="submission" date="2016-12" db="EMBL/GenBank/DDBJ databases">
        <authorList>
            <person name="Song W.-J."/>
            <person name="Kurnit D.M."/>
        </authorList>
    </citation>
    <scope>NUCLEOTIDE SEQUENCE [LARGE SCALE GENOMIC DNA]</scope>
    <source>
        <strain evidence="4 5">HSG9</strain>
    </source>
</reference>
<dbReference type="Pfam" id="PF00293">
    <property type="entry name" value="NUDIX"/>
    <property type="match status" value="1"/>
</dbReference>
<evidence type="ECO:0000313" key="5">
    <source>
        <dbReference type="Proteomes" id="UP000191680"/>
    </source>
</evidence>
<dbReference type="EMBL" id="MTBC01000001">
    <property type="protein sequence ID" value="OQD44423.1"/>
    <property type="molecule type" value="Genomic_DNA"/>
</dbReference>
<dbReference type="PANTHER" id="PTHR43046">
    <property type="entry name" value="GDP-MANNOSE MANNOSYL HYDROLASE"/>
    <property type="match status" value="1"/>
</dbReference>
<accession>A0A1V6LW55</accession>